<name>A0A963YZD2_9PROT</name>
<dbReference type="EMBL" id="JAESVA010000002">
    <property type="protein sequence ID" value="MCB8879997.1"/>
    <property type="molecule type" value="Genomic_DNA"/>
</dbReference>
<feature type="chain" id="PRO_5037085923" description="Surface-adhesin protein E-like domain-containing protein" evidence="1">
    <location>
        <begin position="24"/>
        <end position="149"/>
    </location>
</feature>
<feature type="domain" description="Surface-adhesin protein E-like" evidence="2">
    <location>
        <begin position="33"/>
        <end position="135"/>
    </location>
</feature>
<sequence>MKPLQGVLLAASAVCLFAASARADSDKVLADHWIEIGAKNDVTRYIAASALVRQDQYAVIWRMQNYAAERVIDKQPVRSIKYQVEYNCASHQRRGLYYEMYSGQMGTGDLIAMSYDRDHWRALPVNASHAYQLACGTAAAAPAVVASAP</sequence>
<evidence type="ECO:0000313" key="3">
    <source>
        <dbReference type="EMBL" id="MCB8879997.1"/>
    </source>
</evidence>
<dbReference type="RefSeq" id="WP_227306609.1">
    <property type="nucleotide sequence ID" value="NZ_JAESVA010000002.1"/>
</dbReference>
<gene>
    <name evidence="3" type="ORF">ACELLULO517_07110</name>
</gene>
<protein>
    <recommendedName>
        <fullName evidence="2">Surface-adhesin protein E-like domain-containing protein</fullName>
    </recommendedName>
</protein>
<evidence type="ECO:0000256" key="1">
    <source>
        <dbReference type="SAM" id="SignalP"/>
    </source>
</evidence>
<keyword evidence="4" id="KW-1185">Reference proteome</keyword>
<organism evidence="3 4">
    <name type="scientific">Acidisoma cellulosilyticum</name>
    <dbReference type="NCBI Taxonomy" id="2802395"/>
    <lineage>
        <taxon>Bacteria</taxon>
        <taxon>Pseudomonadati</taxon>
        <taxon>Pseudomonadota</taxon>
        <taxon>Alphaproteobacteria</taxon>
        <taxon>Acetobacterales</taxon>
        <taxon>Acidocellaceae</taxon>
        <taxon>Acidisoma</taxon>
    </lineage>
</organism>
<evidence type="ECO:0000313" key="4">
    <source>
        <dbReference type="Proteomes" id="UP000721844"/>
    </source>
</evidence>
<comment type="caution">
    <text evidence="3">The sequence shown here is derived from an EMBL/GenBank/DDBJ whole genome shotgun (WGS) entry which is preliminary data.</text>
</comment>
<dbReference type="Pfam" id="PF16747">
    <property type="entry name" value="Adhesin_E"/>
    <property type="match status" value="1"/>
</dbReference>
<dbReference type="AlphaFoldDB" id="A0A963YZD2"/>
<feature type="signal peptide" evidence="1">
    <location>
        <begin position="1"/>
        <end position="23"/>
    </location>
</feature>
<keyword evidence="1" id="KW-0732">Signal</keyword>
<accession>A0A963YZD2</accession>
<dbReference type="Proteomes" id="UP000721844">
    <property type="component" value="Unassembled WGS sequence"/>
</dbReference>
<reference evidence="3 4" key="1">
    <citation type="journal article" date="2021" name="Microorganisms">
        <title>Acidisoma silvae sp. nov. and Acidisomacellulosilytica sp. nov., Two Acidophilic Bacteria Isolated from Decaying Wood, Hydrolyzing Cellulose and Producing Poly-3-hydroxybutyrate.</title>
        <authorList>
            <person name="Mieszkin S."/>
            <person name="Pouder E."/>
            <person name="Uroz S."/>
            <person name="Simon-Colin C."/>
            <person name="Alain K."/>
        </authorList>
    </citation>
    <scope>NUCLEOTIDE SEQUENCE [LARGE SCALE GENOMIC DNA]</scope>
    <source>
        <strain evidence="3 4">HW T5.17</strain>
    </source>
</reference>
<proteinExistence type="predicted"/>
<evidence type="ECO:0000259" key="2">
    <source>
        <dbReference type="Pfam" id="PF16747"/>
    </source>
</evidence>
<dbReference type="InterPro" id="IPR031939">
    <property type="entry name" value="Adhesin_E-like"/>
</dbReference>